<dbReference type="Proteomes" id="UP000260812">
    <property type="component" value="Unassembled WGS sequence"/>
</dbReference>
<dbReference type="Pfam" id="PF23562">
    <property type="entry name" value="AMP-binding_C_3"/>
    <property type="match status" value="1"/>
</dbReference>
<dbReference type="OrthoDB" id="9803968at2"/>
<evidence type="ECO:0000313" key="4">
    <source>
        <dbReference type="EMBL" id="RGE62489.1"/>
    </source>
</evidence>
<evidence type="ECO:0000256" key="2">
    <source>
        <dbReference type="ARBA" id="ARBA00022598"/>
    </source>
</evidence>
<dbReference type="EMBL" id="QVLV01000004">
    <property type="protein sequence ID" value="RGE62489.1"/>
    <property type="molecule type" value="Genomic_DNA"/>
</dbReference>
<evidence type="ECO:0000313" key="5">
    <source>
        <dbReference type="EMBL" id="RGE74499.1"/>
    </source>
</evidence>
<dbReference type="RefSeq" id="WP_021634710.1">
    <property type="nucleotide sequence ID" value="NZ_JBKUNB010000034.1"/>
</dbReference>
<comment type="caution">
    <text evidence="4">The sequence shown here is derived from an EMBL/GenBank/DDBJ whole genome shotgun (WGS) entry which is preliminary data.</text>
</comment>
<accession>A0A3E3I7Q4</accession>
<dbReference type="SUPFAM" id="SSF56801">
    <property type="entry name" value="Acetyl-CoA synthetase-like"/>
    <property type="match status" value="1"/>
</dbReference>
<dbReference type="InterPro" id="IPR000873">
    <property type="entry name" value="AMP-dep_synth/lig_dom"/>
</dbReference>
<dbReference type="PANTHER" id="PTHR43201:SF5">
    <property type="entry name" value="MEDIUM-CHAIN ACYL-COA LIGASE ACSF2, MITOCHONDRIAL"/>
    <property type="match status" value="1"/>
</dbReference>
<gene>
    <name evidence="5" type="ORF">DWY69_00565</name>
    <name evidence="4" type="ORF">DXC51_07785</name>
</gene>
<dbReference type="GeneID" id="97986780"/>
<evidence type="ECO:0000259" key="3">
    <source>
        <dbReference type="Pfam" id="PF00501"/>
    </source>
</evidence>
<evidence type="ECO:0000256" key="1">
    <source>
        <dbReference type="ARBA" id="ARBA00006432"/>
    </source>
</evidence>
<keyword evidence="6" id="KW-1185">Reference proteome</keyword>
<evidence type="ECO:0000313" key="7">
    <source>
        <dbReference type="Proteomes" id="UP000261166"/>
    </source>
</evidence>
<dbReference type="InterPro" id="IPR042099">
    <property type="entry name" value="ANL_N_sf"/>
</dbReference>
<proteinExistence type="inferred from homology"/>
<dbReference type="AlphaFoldDB" id="A0A3E3I7Q4"/>
<dbReference type="EMBL" id="QVLU01000001">
    <property type="protein sequence ID" value="RGE74499.1"/>
    <property type="molecule type" value="Genomic_DNA"/>
</dbReference>
<dbReference type="InterPro" id="IPR045851">
    <property type="entry name" value="AMP-bd_C_sf"/>
</dbReference>
<reference evidence="4 7" key="1">
    <citation type="submission" date="2018-08" db="EMBL/GenBank/DDBJ databases">
        <title>A genome reference for cultivated species of the human gut microbiota.</title>
        <authorList>
            <person name="Zou Y."/>
            <person name="Xue W."/>
            <person name="Luo G."/>
        </authorList>
    </citation>
    <scope>NUCLEOTIDE SEQUENCE [LARGE SCALE GENOMIC DNA]</scope>
    <source>
        <strain evidence="5 7">AF26-4BH</strain>
        <strain evidence="4">TF05-5AC</strain>
    </source>
</reference>
<keyword evidence="2" id="KW-0436">Ligase</keyword>
<dbReference type="PROSITE" id="PS00455">
    <property type="entry name" value="AMP_BINDING"/>
    <property type="match status" value="1"/>
</dbReference>
<name>A0A3E3I7Q4_9FIRM</name>
<dbReference type="GO" id="GO:0006631">
    <property type="term" value="P:fatty acid metabolic process"/>
    <property type="evidence" value="ECO:0007669"/>
    <property type="project" value="TreeGrafter"/>
</dbReference>
<feature type="domain" description="AMP-dependent synthetase/ligase" evidence="3">
    <location>
        <begin position="47"/>
        <end position="331"/>
    </location>
</feature>
<dbReference type="Pfam" id="PF00501">
    <property type="entry name" value="AMP-binding"/>
    <property type="match status" value="1"/>
</dbReference>
<sequence>MVDYLVSTLKFYGDREILLEGSKRIMSSQFIADIERSCSFWKHSFAGGGHHIGIVAENSYLWLVQCMGIIASGNTVVAFNYNLGEEELIDFIELSDTEIALCDDGMLHEYTTCGERIPFLELSQAFCEIPVSFTKRSEDDVIMMYFSSGTSGKSKIVQLRNKGMMIYGHYYLNVNERGSKTVLIALPLHHVGGIFNSYDELLFGNRIVISSAKYLLRDLRRIKVTKIVLVPSMLRNIFTQIQKGNLSKEQLSGVKEIYYLGAPLFPGMYDKVRQLGMRLQANYGLTEVTRGISGAGPYRENSVGRVEPYAKVKIEEGEILAGGEGMMLGYYRNPVETNKVCQNGWLHTGDMGRMDEDGYLYITGRKKNIIILANGDNVSPEELEDKLYGCPFISECRVYGSDDKITAEIYTCPDERKFEERKSQIENYIKKLNTALPTMKRIGQIYIKESELSKTAMGKIKRN</sequence>
<dbReference type="GO" id="GO:0031956">
    <property type="term" value="F:medium-chain fatty acid-CoA ligase activity"/>
    <property type="evidence" value="ECO:0007669"/>
    <property type="project" value="TreeGrafter"/>
</dbReference>
<dbReference type="Gene3D" id="3.40.50.12780">
    <property type="entry name" value="N-terminal domain of ligase-like"/>
    <property type="match status" value="1"/>
</dbReference>
<dbReference type="InterPro" id="IPR020845">
    <property type="entry name" value="AMP-binding_CS"/>
</dbReference>
<evidence type="ECO:0000313" key="6">
    <source>
        <dbReference type="Proteomes" id="UP000260812"/>
    </source>
</evidence>
<dbReference type="Proteomes" id="UP000261166">
    <property type="component" value="Unassembled WGS sequence"/>
</dbReference>
<protein>
    <recommendedName>
        <fullName evidence="3">AMP-dependent synthetase/ligase domain-containing protein</fullName>
    </recommendedName>
</protein>
<dbReference type="Gene3D" id="3.30.300.30">
    <property type="match status" value="1"/>
</dbReference>
<dbReference type="PANTHER" id="PTHR43201">
    <property type="entry name" value="ACYL-COA SYNTHETASE"/>
    <property type="match status" value="1"/>
</dbReference>
<comment type="similarity">
    <text evidence="1">Belongs to the ATP-dependent AMP-binding enzyme family.</text>
</comment>
<organism evidence="4 6">
    <name type="scientific">Eisenbergiella massiliensis</name>
    <dbReference type="NCBI Taxonomy" id="1720294"/>
    <lineage>
        <taxon>Bacteria</taxon>
        <taxon>Bacillati</taxon>
        <taxon>Bacillota</taxon>
        <taxon>Clostridia</taxon>
        <taxon>Lachnospirales</taxon>
        <taxon>Lachnospiraceae</taxon>
        <taxon>Eisenbergiella</taxon>
    </lineage>
</organism>